<proteinExistence type="inferred from homology"/>
<reference evidence="2 3" key="1">
    <citation type="journal article" date="2009" name="Nat. Genet.">
        <title>The genome of the cucumber, Cucumis sativus L.</title>
        <authorList>
            <person name="Huang S."/>
            <person name="Li R."/>
            <person name="Zhang Z."/>
            <person name="Li L."/>
            <person name="Gu X."/>
            <person name="Fan W."/>
            <person name="Lucas W.J."/>
            <person name="Wang X."/>
            <person name="Xie B."/>
            <person name="Ni P."/>
            <person name="Ren Y."/>
            <person name="Zhu H."/>
            <person name="Li J."/>
            <person name="Lin K."/>
            <person name="Jin W."/>
            <person name="Fei Z."/>
            <person name="Li G."/>
            <person name="Staub J."/>
            <person name="Kilian A."/>
            <person name="van der Vossen E.A."/>
            <person name="Wu Y."/>
            <person name="Guo J."/>
            <person name="He J."/>
            <person name="Jia Z."/>
            <person name="Ren Y."/>
            <person name="Tian G."/>
            <person name="Lu Y."/>
            <person name="Ruan J."/>
            <person name="Qian W."/>
            <person name="Wang M."/>
            <person name="Huang Q."/>
            <person name="Li B."/>
            <person name="Xuan Z."/>
            <person name="Cao J."/>
            <person name="Asan"/>
            <person name="Wu Z."/>
            <person name="Zhang J."/>
            <person name="Cai Q."/>
            <person name="Bai Y."/>
            <person name="Zhao B."/>
            <person name="Han Y."/>
            <person name="Li Y."/>
            <person name="Li X."/>
            <person name="Wang S."/>
            <person name="Shi Q."/>
            <person name="Liu S."/>
            <person name="Cho W.K."/>
            <person name="Kim J.Y."/>
            <person name="Xu Y."/>
            <person name="Heller-Uszynska K."/>
            <person name="Miao H."/>
            <person name="Cheng Z."/>
            <person name="Zhang S."/>
            <person name="Wu J."/>
            <person name="Yang Y."/>
            <person name="Kang H."/>
            <person name="Li M."/>
            <person name="Liang H."/>
            <person name="Ren X."/>
            <person name="Shi Z."/>
            <person name="Wen M."/>
            <person name="Jian M."/>
            <person name="Yang H."/>
            <person name="Zhang G."/>
            <person name="Yang Z."/>
            <person name="Chen R."/>
            <person name="Liu S."/>
            <person name="Li J."/>
            <person name="Ma L."/>
            <person name="Liu H."/>
            <person name="Zhou Y."/>
            <person name="Zhao J."/>
            <person name="Fang X."/>
            <person name="Li G."/>
            <person name="Fang L."/>
            <person name="Li Y."/>
            <person name="Liu D."/>
            <person name="Zheng H."/>
            <person name="Zhang Y."/>
            <person name="Qin N."/>
            <person name="Li Z."/>
            <person name="Yang G."/>
            <person name="Yang S."/>
            <person name="Bolund L."/>
            <person name="Kristiansen K."/>
            <person name="Zheng H."/>
            <person name="Li S."/>
            <person name="Zhang X."/>
            <person name="Yang H."/>
            <person name="Wang J."/>
            <person name="Sun R."/>
            <person name="Zhang B."/>
            <person name="Jiang S."/>
            <person name="Wang J."/>
            <person name="Du Y."/>
            <person name="Li S."/>
        </authorList>
    </citation>
    <scope>NUCLEOTIDE SEQUENCE [LARGE SCALE GENOMIC DNA]</scope>
    <source>
        <strain evidence="3">cv. 9930</strain>
    </source>
</reference>
<dbReference type="PRINTS" id="PR00080">
    <property type="entry name" value="SDRFAMILY"/>
</dbReference>
<dbReference type="PRINTS" id="PR00081">
    <property type="entry name" value="GDHRDH"/>
</dbReference>
<dbReference type="PANTHER" id="PTHR45267">
    <property type="match status" value="1"/>
</dbReference>
<dbReference type="Proteomes" id="UP000029981">
    <property type="component" value="Chromosome 5"/>
</dbReference>
<protein>
    <recommendedName>
        <fullName evidence="4">NADPH-dependent pterin aldehyde reductase-like</fullName>
    </recommendedName>
</protein>
<dbReference type="Gene3D" id="3.40.50.720">
    <property type="entry name" value="NAD(P)-binding Rossmann-like Domain"/>
    <property type="match status" value="1"/>
</dbReference>
<dbReference type="PANTHER" id="PTHR45267:SF2">
    <property type="entry name" value="NADPH-DEPENDENT PTERIN ALDEHYDE REDUCTASE"/>
    <property type="match status" value="1"/>
</dbReference>
<dbReference type="InterPro" id="IPR020904">
    <property type="entry name" value="Sc_DH/Rdtase_CS"/>
</dbReference>
<reference evidence="2 3" key="2">
    <citation type="journal article" date="2009" name="PLoS ONE">
        <title>An integrated genetic and cytogenetic map of the cucumber genome.</title>
        <authorList>
            <person name="Ren Y."/>
            <person name="Zhang Z."/>
            <person name="Liu J."/>
            <person name="Staub J.E."/>
            <person name="Han Y."/>
            <person name="Cheng Z."/>
            <person name="Li X."/>
            <person name="Lu J."/>
            <person name="Miao H."/>
            <person name="Kang H."/>
            <person name="Xie B."/>
            <person name="Gu X."/>
            <person name="Wang X."/>
            <person name="Du Y."/>
            <person name="Jin W."/>
            <person name="Huang S."/>
        </authorList>
    </citation>
    <scope>NUCLEOTIDE SEQUENCE [LARGE SCALE GENOMIC DNA]</scope>
    <source>
        <strain evidence="3">cv. 9930</strain>
    </source>
</reference>
<dbReference type="Gramene" id="KGN49666">
    <property type="protein sequence ID" value="KGN49666"/>
    <property type="gene ID" value="Csa_5G054570"/>
</dbReference>
<accession>A0A0A0KPL3</accession>
<dbReference type="OrthoDB" id="47007at2759"/>
<reference evidence="2 3" key="3">
    <citation type="journal article" date="2010" name="BMC Genomics">
        <title>Transcriptome sequencing and comparative analysis of cucumber flowers with different sex types.</title>
        <authorList>
            <person name="Guo S."/>
            <person name="Zheng Y."/>
            <person name="Joung J.G."/>
            <person name="Liu S."/>
            <person name="Zhang Z."/>
            <person name="Crasta O.R."/>
            <person name="Sobral B.W."/>
            <person name="Xu Y."/>
            <person name="Huang S."/>
            <person name="Fei Z."/>
        </authorList>
    </citation>
    <scope>NUCLEOTIDE SEQUENCE [LARGE SCALE GENOMIC DNA]</scope>
    <source>
        <strain evidence="3">cv. 9930</strain>
    </source>
</reference>
<dbReference type="STRING" id="3659.A0A0A0KPL3"/>
<evidence type="ECO:0000256" key="1">
    <source>
        <dbReference type="RuleBase" id="RU000363"/>
    </source>
</evidence>
<evidence type="ECO:0000313" key="3">
    <source>
        <dbReference type="Proteomes" id="UP000029981"/>
    </source>
</evidence>
<comment type="similarity">
    <text evidence="1">Belongs to the short-chain dehydrogenases/reductases (SDR) family.</text>
</comment>
<dbReference type="GO" id="GO:0006760">
    <property type="term" value="P:folic acid-containing compound metabolic process"/>
    <property type="evidence" value="ECO:0000318"/>
    <property type="project" value="GO_Central"/>
</dbReference>
<dbReference type="AlphaFoldDB" id="A0A0A0KPL3"/>
<dbReference type="InterPro" id="IPR036291">
    <property type="entry name" value="NAD(P)-bd_dom_sf"/>
</dbReference>
<dbReference type="InterPro" id="IPR053241">
    <property type="entry name" value="NADPH_pterin_aldehyde_rdct"/>
</dbReference>
<dbReference type="GO" id="GO:0016616">
    <property type="term" value="F:oxidoreductase activity, acting on the CH-OH group of donors, NAD or NADP as acceptor"/>
    <property type="evidence" value="ECO:0000318"/>
    <property type="project" value="GO_Central"/>
</dbReference>
<keyword evidence="3" id="KW-1185">Reference proteome</keyword>
<organism evidence="2 3">
    <name type="scientific">Cucumis sativus</name>
    <name type="common">Cucumber</name>
    <dbReference type="NCBI Taxonomy" id="3659"/>
    <lineage>
        <taxon>Eukaryota</taxon>
        <taxon>Viridiplantae</taxon>
        <taxon>Streptophyta</taxon>
        <taxon>Embryophyta</taxon>
        <taxon>Tracheophyta</taxon>
        <taxon>Spermatophyta</taxon>
        <taxon>Magnoliopsida</taxon>
        <taxon>eudicotyledons</taxon>
        <taxon>Gunneridae</taxon>
        <taxon>Pentapetalae</taxon>
        <taxon>rosids</taxon>
        <taxon>fabids</taxon>
        <taxon>Cucurbitales</taxon>
        <taxon>Cucurbitaceae</taxon>
        <taxon>Benincaseae</taxon>
        <taxon>Cucumis</taxon>
    </lineage>
</organism>
<dbReference type="EMBL" id="CM002926">
    <property type="protein sequence ID" value="KGN49666.1"/>
    <property type="molecule type" value="Genomic_DNA"/>
</dbReference>
<sequence length="236" mass="25487">MKKVLITGVGKGLGRALGIELAKFGHIIIGCSRSQTNLNSLKQHLLNISSHNHLLLNIDVSCDDSVKEMTRIVVEKIGIPDIIVNNAGVINKKGKIWEIPREEFDKVIDINIKGTANVLRHFIPLMIPINKGIIVNISAIVATFGVPMASPYCSSKWATEGLSKSVAKEVGDGMTIVTLDPGVVNTQMLFTLLGNTSSQFQTPQKWATKAAPMILNLTRTDNGASLTVEDPGILPL</sequence>
<gene>
    <name evidence="2" type="ORF">Csa_5G054570</name>
</gene>
<dbReference type="InterPro" id="IPR002347">
    <property type="entry name" value="SDR_fam"/>
</dbReference>
<dbReference type="PROSITE" id="PS00061">
    <property type="entry name" value="ADH_SHORT"/>
    <property type="match status" value="1"/>
</dbReference>
<dbReference type="Pfam" id="PF00106">
    <property type="entry name" value="adh_short"/>
    <property type="match status" value="1"/>
</dbReference>
<reference evidence="2 3" key="4">
    <citation type="journal article" date="2011" name="BMC Genomics">
        <title>RNA-Seq improves annotation of protein-coding genes in the cucumber genome.</title>
        <authorList>
            <person name="Li Z."/>
            <person name="Zhang Z."/>
            <person name="Yan P."/>
            <person name="Huang S."/>
            <person name="Fei Z."/>
            <person name="Lin K."/>
        </authorList>
    </citation>
    <scope>NUCLEOTIDE SEQUENCE [LARGE SCALE GENOMIC DNA]</scope>
    <source>
        <strain evidence="3">cv. 9930</strain>
    </source>
</reference>
<evidence type="ECO:0000313" key="2">
    <source>
        <dbReference type="EMBL" id="KGN49666.1"/>
    </source>
</evidence>
<dbReference type="SUPFAM" id="SSF51735">
    <property type="entry name" value="NAD(P)-binding Rossmann-fold domains"/>
    <property type="match status" value="1"/>
</dbReference>
<name>A0A0A0KPL3_CUCSA</name>
<dbReference type="GO" id="GO:0005829">
    <property type="term" value="C:cytosol"/>
    <property type="evidence" value="ECO:0000318"/>
    <property type="project" value="GO_Central"/>
</dbReference>
<dbReference type="CDD" id="cd05233">
    <property type="entry name" value="SDR_c"/>
    <property type="match status" value="1"/>
</dbReference>
<dbReference type="KEGG" id="csv:101211048"/>
<evidence type="ECO:0008006" key="4">
    <source>
        <dbReference type="Google" id="ProtNLM"/>
    </source>
</evidence>